<dbReference type="Pfam" id="PF13474">
    <property type="entry name" value="SnoaL_3"/>
    <property type="match status" value="1"/>
</dbReference>
<sequence>MKVKGEWKITQISDTRRQKDCINDKDIVQGIDSLINEWHHAAAVADEKTFFGRMAEDGIYIGTDASERWKRDELREWSKKYFDRESAWVFKPLSRNISVAPGGHLVWFDELLDTSMGTCRSTGVMELQENEWKIVHYQLSVTLPNEKLDGFRALIGKP</sequence>
<proteinExistence type="predicted"/>
<organism evidence="2 3">
    <name type="scientific">Candidatus Opimibacter skivensis</name>
    <dbReference type="NCBI Taxonomy" id="2982028"/>
    <lineage>
        <taxon>Bacteria</taxon>
        <taxon>Pseudomonadati</taxon>
        <taxon>Bacteroidota</taxon>
        <taxon>Saprospiria</taxon>
        <taxon>Saprospirales</taxon>
        <taxon>Saprospiraceae</taxon>
        <taxon>Candidatus Opimibacter</taxon>
    </lineage>
</organism>
<reference evidence="2 3" key="1">
    <citation type="submission" date="2020-10" db="EMBL/GenBank/DDBJ databases">
        <title>Connecting structure to function with the recovery of over 1000 high-quality activated sludge metagenome-assembled genomes encoding full-length rRNA genes using long-read sequencing.</title>
        <authorList>
            <person name="Singleton C.M."/>
            <person name="Petriglieri F."/>
            <person name="Kristensen J.M."/>
            <person name="Kirkegaard R.H."/>
            <person name="Michaelsen T.Y."/>
            <person name="Andersen M.H."/>
            <person name="Karst S.M."/>
            <person name="Dueholm M.S."/>
            <person name="Nielsen P.H."/>
            <person name="Albertsen M."/>
        </authorList>
    </citation>
    <scope>NUCLEOTIDE SEQUENCE [LARGE SCALE GENOMIC DNA]</scope>
    <source>
        <strain evidence="2">Ribe_18-Q3-R11-54_MAXAC.273</strain>
    </source>
</reference>
<dbReference type="EMBL" id="JADKGY010000008">
    <property type="protein sequence ID" value="MBK9983110.1"/>
    <property type="molecule type" value="Genomic_DNA"/>
</dbReference>
<evidence type="ECO:0000259" key="1">
    <source>
        <dbReference type="Pfam" id="PF13474"/>
    </source>
</evidence>
<dbReference type="InterPro" id="IPR032710">
    <property type="entry name" value="NTF2-like_dom_sf"/>
</dbReference>
<evidence type="ECO:0000313" key="3">
    <source>
        <dbReference type="Proteomes" id="UP000808337"/>
    </source>
</evidence>
<dbReference type="Proteomes" id="UP000808337">
    <property type="component" value="Unassembled WGS sequence"/>
</dbReference>
<feature type="domain" description="SnoaL-like" evidence="1">
    <location>
        <begin position="31"/>
        <end position="143"/>
    </location>
</feature>
<evidence type="ECO:0000313" key="2">
    <source>
        <dbReference type="EMBL" id="MBK9983110.1"/>
    </source>
</evidence>
<dbReference type="SUPFAM" id="SSF54427">
    <property type="entry name" value="NTF2-like"/>
    <property type="match status" value="1"/>
</dbReference>
<name>A0A9D7XPF3_9BACT</name>
<dbReference type="Gene3D" id="3.10.450.50">
    <property type="match status" value="1"/>
</dbReference>
<accession>A0A9D7XPF3</accession>
<dbReference type="AlphaFoldDB" id="A0A9D7XPF3"/>
<comment type="caution">
    <text evidence="2">The sequence shown here is derived from an EMBL/GenBank/DDBJ whole genome shotgun (WGS) entry which is preliminary data.</text>
</comment>
<protein>
    <submittedName>
        <fullName evidence="2">Nuclear transport factor 2 family protein</fullName>
    </submittedName>
</protein>
<gene>
    <name evidence="2" type="ORF">IPP15_11935</name>
</gene>
<dbReference type="InterPro" id="IPR037401">
    <property type="entry name" value="SnoaL-like"/>
</dbReference>